<dbReference type="Proteomes" id="UP000765509">
    <property type="component" value="Unassembled WGS sequence"/>
</dbReference>
<proteinExistence type="predicted"/>
<dbReference type="PANTHER" id="PTHR23140">
    <property type="entry name" value="RNA PROCESSING PROTEIN LD23810P"/>
    <property type="match status" value="1"/>
</dbReference>
<evidence type="ECO:0000256" key="2">
    <source>
        <dbReference type="SAM" id="MobiDB-lite"/>
    </source>
</evidence>
<protein>
    <recommendedName>
        <fullName evidence="3">CID domain-containing protein</fullName>
    </recommendedName>
</protein>
<reference evidence="4" key="1">
    <citation type="submission" date="2021-03" db="EMBL/GenBank/DDBJ databases">
        <title>Draft genome sequence of rust myrtle Austropuccinia psidii MF-1, a brazilian biotype.</title>
        <authorList>
            <person name="Quecine M.C."/>
            <person name="Pachon D.M.R."/>
            <person name="Bonatelli M.L."/>
            <person name="Correr F.H."/>
            <person name="Franceschini L.M."/>
            <person name="Leite T.F."/>
            <person name="Margarido G.R.A."/>
            <person name="Almeida C.A."/>
            <person name="Ferrarezi J.A."/>
            <person name="Labate C.A."/>
        </authorList>
    </citation>
    <scope>NUCLEOTIDE SEQUENCE</scope>
    <source>
        <strain evidence="4">MF-1</strain>
    </source>
</reference>
<dbReference type="InterPro" id="IPR008942">
    <property type="entry name" value="ENTH_VHS"/>
</dbReference>
<feature type="domain" description="CID" evidence="3">
    <location>
        <begin position="1"/>
        <end position="136"/>
    </location>
</feature>
<dbReference type="PANTHER" id="PTHR23140:SF0">
    <property type="entry name" value="U2 SNRNP-ASSOCIATED SURP MOTIF-CONTAINING PROTEIN"/>
    <property type="match status" value="1"/>
</dbReference>
<dbReference type="Pfam" id="PF04818">
    <property type="entry name" value="CID"/>
    <property type="match status" value="1"/>
</dbReference>
<sequence>MLRSLTPQQERIAQCMAFALHHADAADEVAEIIVQSLMIDMTPIPRKLARLYVISDILHNSSNSLPNVWKYRQILEKLLPDVFDHLNLIYRLFPGRIKAKTFKKQICAIVNFGVLSWCLARLQSTNDLNQRLIRLNDEDKEAQHEVNGEGVMLPKEAADDDVDGVVADDPLLWATEGPQCIGGPLAEKEEPIKNSCSQSGFAKAFKPAVMEPSHPSDGQSSEPGVKLGGAIRLL</sequence>
<gene>
    <name evidence="4" type="ORF">O181_121824</name>
</gene>
<keyword evidence="1" id="KW-0694">RNA-binding</keyword>
<dbReference type="InterPro" id="IPR051485">
    <property type="entry name" value="SR-CTD_assoc_factor"/>
</dbReference>
<evidence type="ECO:0000313" key="5">
    <source>
        <dbReference type="Proteomes" id="UP000765509"/>
    </source>
</evidence>
<dbReference type="GO" id="GO:0003723">
    <property type="term" value="F:RNA binding"/>
    <property type="evidence" value="ECO:0007669"/>
    <property type="project" value="UniProtKB-KW"/>
</dbReference>
<dbReference type="EMBL" id="AVOT02111661">
    <property type="protein sequence ID" value="MBW0582109.1"/>
    <property type="molecule type" value="Genomic_DNA"/>
</dbReference>
<keyword evidence="5" id="KW-1185">Reference proteome</keyword>
<dbReference type="InterPro" id="IPR006569">
    <property type="entry name" value="CID_dom"/>
</dbReference>
<dbReference type="AlphaFoldDB" id="A0A9Q3Q1R3"/>
<accession>A0A9Q3Q1R3</accession>
<evidence type="ECO:0000256" key="1">
    <source>
        <dbReference type="ARBA" id="ARBA00022884"/>
    </source>
</evidence>
<dbReference type="OrthoDB" id="377209at2759"/>
<organism evidence="4 5">
    <name type="scientific">Austropuccinia psidii MF-1</name>
    <dbReference type="NCBI Taxonomy" id="1389203"/>
    <lineage>
        <taxon>Eukaryota</taxon>
        <taxon>Fungi</taxon>
        <taxon>Dikarya</taxon>
        <taxon>Basidiomycota</taxon>
        <taxon>Pucciniomycotina</taxon>
        <taxon>Pucciniomycetes</taxon>
        <taxon>Pucciniales</taxon>
        <taxon>Sphaerophragmiaceae</taxon>
        <taxon>Austropuccinia</taxon>
    </lineage>
</organism>
<dbReference type="GO" id="GO:0005634">
    <property type="term" value="C:nucleus"/>
    <property type="evidence" value="ECO:0007669"/>
    <property type="project" value="TreeGrafter"/>
</dbReference>
<dbReference type="PROSITE" id="PS51391">
    <property type="entry name" value="CID"/>
    <property type="match status" value="1"/>
</dbReference>
<name>A0A9Q3Q1R3_9BASI</name>
<dbReference type="SUPFAM" id="SSF48464">
    <property type="entry name" value="ENTH/VHS domain"/>
    <property type="match status" value="1"/>
</dbReference>
<evidence type="ECO:0000313" key="4">
    <source>
        <dbReference type="EMBL" id="MBW0582109.1"/>
    </source>
</evidence>
<dbReference type="Gene3D" id="1.25.40.90">
    <property type="match status" value="1"/>
</dbReference>
<dbReference type="SMART" id="SM00582">
    <property type="entry name" value="RPR"/>
    <property type="match status" value="1"/>
</dbReference>
<comment type="caution">
    <text evidence="4">The sequence shown here is derived from an EMBL/GenBank/DDBJ whole genome shotgun (WGS) entry which is preliminary data.</text>
</comment>
<evidence type="ECO:0000259" key="3">
    <source>
        <dbReference type="PROSITE" id="PS51391"/>
    </source>
</evidence>
<feature type="region of interest" description="Disordered" evidence="2">
    <location>
        <begin position="208"/>
        <end position="228"/>
    </location>
</feature>